<feature type="domain" description="Peptidase M10 serralysin C-terminal" evidence="6">
    <location>
        <begin position="349"/>
        <end position="492"/>
    </location>
</feature>
<dbReference type="PROSITE" id="PS00330">
    <property type="entry name" value="HEMOLYSIN_CALCIUM"/>
    <property type="match status" value="2"/>
</dbReference>
<keyword evidence="8" id="KW-1185">Reference proteome</keyword>
<dbReference type="PANTHER" id="PTHR38340">
    <property type="entry name" value="S-LAYER PROTEIN"/>
    <property type="match status" value="1"/>
</dbReference>
<dbReference type="Pfam" id="PF08548">
    <property type="entry name" value="Peptidase_M10_C"/>
    <property type="match status" value="1"/>
</dbReference>
<evidence type="ECO:0000256" key="4">
    <source>
        <dbReference type="ARBA" id="ARBA00022737"/>
    </source>
</evidence>
<name>A0ABR9VM64_9SYNC</name>
<dbReference type="InterPro" id="IPR050557">
    <property type="entry name" value="RTX_toxin/Mannuronan_C5-epim"/>
</dbReference>
<dbReference type="InterPro" id="IPR011049">
    <property type="entry name" value="Serralysin-like_metalloprot_C"/>
</dbReference>
<evidence type="ECO:0000259" key="6">
    <source>
        <dbReference type="Pfam" id="PF08548"/>
    </source>
</evidence>
<dbReference type="Pfam" id="PF00353">
    <property type="entry name" value="HemolysinCabind"/>
    <property type="match status" value="5"/>
</dbReference>
<dbReference type="InterPro" id="IPR048165">
    <property type="entry name" value="Bluetail_dom"/>
</dbReference>
<sequence length="572" mass="58462">MAIINGTPQNDNNTGASFGGFLGLVLQTKNFRPALIGTLGDDSIFGDAGTDILVGLTGDDLLDGGTGADTMFGGFGDDTYIVDNTGDLVGEWLDTDGTDLVESSVTYSLNGSTFSLPGISGLANNTAAALPVIGLGPVDYALYLGLTLLDLTPQFIENLTLTGTDNINGEGNALDNVIIGNDGNNVLTGLGGNDTIYGMGGDDTISGGDGDDSILGGDGNDSISGGDGNDFLNGNVGDDFLNGNVGDDTVRGGKGNDTVRGGKGNDSLYGDLGDDSVFGDLDNDTLFGGQGNDTMDGGDDYDTAHYGDLEDSGDQAITLKGTGDLSLTVEKGALGTDTLLNIEEVIANGGADNNTIDFSGAVSPVNVDLSAETLSSPNETDPTFSLAKVINFDDVIGTSGNDSITGDAQDNILRGGGGKDTIFGGDGNDFISGGAEKDLLTGGSDNDLFDYTTLTDSQIGISWFNVNLSKVDVITDFTIGQDKFFVQQVPTDGILPGVRQLSANSIFGLGVTVLGLSTLGAYDAAQITVGSRTFVAINDGSIGFNATKDAFIELTNFTGTLTTSDFTNIFPV</sequence>
<keyword evidence="3" id="KW-0964">Secreted</keyword>
<dbReference type="SUPFAM" id="SSF51120">
    <property type="entry name" value="beta-Roll"/>
    <property type="match status" value="3"/>
</dbReference>
<evidence type="ECO:0000256" key="5">
    <source>
        <dbReference type="SAM" id="MobiDB-lite"/>
    </source>
</evidence>
<evidence type="ECO:0000313" key="8">
    <source>
        <dbReference type="Proteomes" id="UP000658720"/>
    </source>
</evidence>
<gene>
    <name evidence="7" type="ORF">IQ217_00910</name>
</gene>
<proteinExistence type="predicted"/>
<dbReference type="RefSeq" id="WP_190598089.1">
    <property type="nucleotide sequence ID" value="NZ_JADEVV010000002.1"/>
</dbReference>
<dbReference type="NCBIfam" id="NF041519">
    <property type="entry name" value="bluetail"/>
    <property type="match status" value="1"/>
</dbReference>
<comment type="cofactor">
    <cofactor evidence="1">
        <name>Ca(2+)</name>
        <dbReference type="ChEBI" id="CHEBI:29108"/>
    </cofactor>
</comment>
<evidence type="ECO:0000256" key="2">
    <source>
        <dbReference type="ARBA" id="ARBA00004613"/>
    </source>
</evidence>
<organism evidence="7 8">
    <name type="scientific">Synechocystis salina LEGE 00031</name>
    <dbReference type="NCBI Taxonomy" id="1828736"/>
    <lineage>
        <taxon>Bacteria</taxon>
        <taxon>Bacillati</taxon>
        <taxon>Cyanobacteriota</taxon>
        <taxon>Cyanophyceae</taxon>
        <taxon>Synechococcales</taxon>
        <taxon>Merismopediaceae</taxon>
        <taxon>Synechocystis</taxon>
    </lineage>
</organism>
<protein>
    <submittedName>
        <fullName evidence="7">M10 family metallopeptidase C-terminal domain-containing protein</fullName>
    </submittedName>
</protein>
<dbReference type="InterPro" id="IPR001343">
    <property type="entry name" value="Hemolysn_Ca-bd"/>
</dbReference>
<dbReference type="InterPro" id="IPR018511">
    <property type="entry name" value="Hemolysin-typ_Ca-bd_CS"/>
</dbReference>
<dbReference type="Proteomes" id="UP000658720">
    <property type="component" value="Unassembled WGS sequence"/>
</dbReference>
<dbReference type="InterPro" id="IPR013858">
    <property type="entry name" value="Peptidase_M10B_C"/>
</dbReference>
<comment type="caution">
    <text evidence="7">The sequence shown here is derived from an EMBL/GenBank/DDBJ whole genome shotgun (WGS) entry which is preliminary data.</text>
</comment>
<keyword evidence="4" id="KW-0677">Repeat</keyword>
<evidence type="ECO:0000256" key="3">
    <source>
        <dbReference type="ARBA" id="ARBA00022525"/>
    </source>
</evidence>
<dbReference type="Gene3D" id="2.150.10.10">
    <property type="entry name" value="Serralysin-like metalloprotease, C-terminal"/>
    <property type="match status" value="4"/>
</dbReference>
<feature type="region of interest" description="Disordered" evidence="5">
    <location>
        <begin position="243"/>
        <end position="266"/>
    </location>
</feature>
<dbReference type="EMBL" id="JADEVV010000002">
    <property type="protein sequence ID" value="MBE9252433.1"/>
    <property type="molecule type" value="Genomic_DNA"/>
</dbReference>
<dbReference type="PRINTS" id="PR00313">
    <property type="entry name" value="CABNDNGRPT"/>
</dbReference>
<accession>A0ABR9VM64</accession>
<evidence type="ECO:0000256" key="1">
    <source>
        <dbReference type="ARBA" id="ARBA00001913"/>
    </source>
</evidence>
<comment type="subcellular location">
    <subcellularLocation>
        <location evidence="2">Secreted</location>
    </subcellularLocation>
</comment>
<evidence type="ECO:0000313" key="7">
    <source>
        <dbReference type="EMBL" id="MBE9252433.1"/>
    </source>
</evidence>
<reference evidence="7 8" key="1">
    <citation type="submission" date="2020-10" db="EMBL/GenBank/DDBJ databases">
        <authorList>
            <person name="Castelo-Branco R."/>
            <person name="Eusebio N."/>
            <person name="Adriana R."/>
            <person name="Vieira A."/>
            <person name="Brugerolle De Fraissinette N."/>
            <person name="Rezende De Castro R."/>
            <person name="Schneider M.P."/>
            <person name="Vasconcelos V."/>
            <person name="Leao P.N."/>
        </authorList>
    </citation>
    <scope>NUCLEOTIDE SEQUENCE [LARGE SCALE GENOMIC DNA]</scope>
    <source>
        <strain evidence="7 8">LEGE 00031</strain>
    </source>
</reference>
<dbReference type="PANTHER" id="PTHR38340:SF1">
    <property type="entry name" value="S-LAYER PROTEIN"/>
    <property type="match status" value="1"/>
</dbReference>